<feature type="transmembrane region" description="Helical" evidence="5">
    <location>
        <begin position="20"/>
        <end position="37"/>
    </location>
</feature>
<protein>
    <submittedName>
        <fullName evidence="7">Multidrug ABC transporter permease</fullName>
    </submittedName>
</protein>
<dbReference type="EMBL" id="QFAY01000010">
    <property type="protein sequence ID" value="MBP2620866.1"/>
    <property type="molecule type" value="Genomic_DNA"/>
</dbReference>
<evidence type="ECO:0000256" key="4">
    <source>
        <dbReference type="ARBA" id="ARBA00023136"/>
    </source>
</evidence>
<evidence type="ECO:0000313" key="8">
    <source>
        <dbReference type="Proteomes" id="UP001519349"/>
    </source>
</evidence>
<feature type="transmembrane region" description="Helical" evidence="5">
    <location>
        <begin position="175"/>
        <end position="196"/>
    </location>
</feature>
<feature type="transmembrane region" description="Helical" evidence="5">
    <location>
        <begin position="140"/>
        <end position="163"/>
    </location>
</feature>
<comment type="subcellular location">
    <subcellularLocation>
        <location evidence="1">Membrane</location>
        <topology evidence="1">Multi-pass membrane protein</topology>
    </subcellularLocation>
</comment>
<comment type="caution">
    <text evidence="7">The sequence shown here is derived from an EMBL/GenBank/DDBJ whole genome shotgun (WGS) entry which is preliminary data.</text>
</comment>
<evidence type="ECO:0000256" key="5">
    <source>
        <dbReference type="SAM" id="Phobius"/>
    </source>
</evidence>
<evidence type="ECO:0000259" key="6">
    <source>
        <dbReference type="Pfam" id="PF01061"/>
    </source>
</evidence>
<gene>
    <name evidence="7" type="ORF">DHL47_05850</name>
</gene>
<dbReference type="Pfam" id="PF01061">
    <property type="entry name" value="ABC2_membrane"/>
    <property type="match status" value="1"/>
</dbReference>
<dbReference type="RefSeq" id="WP_209551190.1">
    <property type="nucleotide sequence ID" value="NZ_QFAY01000010.1"/>
</dbReference>
<accession>A0ABS5AWB8</accession>
<dbReference type="InterPro" id="IPR013525">
    <property type="entry name" value="ABC2_TM"/>
</dbReference>
<evidence type="ECO:0000256" key="1">
    <source>
        <dbReference type="ARBA" id="ARBA00004141"/>
    </source>
</evidence>
<evidence type="ECO:0000256" key="2">
    <source>
        <dbReference type="ARBA" id="ARBA00022692"/>
    </source>
</evidence>
<keyword evidence="3 5" id="KW-1133">Transmembrane helix</keyword>
<sequence length="288" mass="32244">MSALIKRNFLLYFRNRSGVILSLLGALIPFVLYLIFLRNSMKGHWDASSHATEMLDFWLMSGVLAVAGLTTTLSAFARQVEDRERRVTDDLFITDLGQWGLQLSYLISSLIIGFVMQVLMFAFMLTYFMLADKISFDWGLLPQLALLMLANSILASLLNALLVRFFKSVDSLGRFATVMGAASGFLVGTYMPIGVLPDLAQTIMKLTPFTYMASLFRQVLMKGALAEVFAGKNQLRPEFEKLMGIRLDWQGLLTSQETFYIVGVVILAAALIWGGQNLLLNRRVKARV</sequence>
<feature type="transmembrane region" description="Helical" evidence="5">
    <location>
        <begin position="57"/>
        <end position="77"/>
    </location>
</feature>
<dbReference type="PANTHER" id="PTHR43229">
    <property type="entry name" value="NODULATION PROTEIN J"/>
    <property type="match status" value="1"/>
</dbReference>
<dbReference type="InterPro" id="IPR051784">
    <property type="entry name" value="Nod_factor_ABC_transporter"/>
</dbReference>
<organism evidence="7 8">
    <name type="scientific">Streptococcus panodentis</name>
    <dbReference type="NCBI Taxonomy" id="1581472"/>
    <lineage>
        <taxon>Bacteria</taxon>
        <taxon>Bacillati</taxon>
        <taxon>Bacillota</taxon>
        <taxon>Bacilli</taxon>
        <taxon>Lactobacillales</taxon>
        <taxon>Streptococcaceae</taxon>
        <taxon>Streptococcus</taxon>
    </lineage>
</organism>
<proteinExistence type="predicted"/>
<dbReference type="PANTHER" id="PTHR43229:SF2">
    <property type="entry name" value="NODULATION PROTEIN J"/>
    <property type="match status" value="1"/>
</dbReference>
<feature type="transmembrane region" description="Helical" evidence="5">
    <location>
        <begin position="105"/>
        <end position="128"/>
    </location>
</feature>
<dbReference type="Proteomes" id="UP001519349">
    <property type="component" value="Unassembled WGS sequence"/>
</dbReference>
<evidence type="ECO:0000313" key="7">
    <source>
        <dbReference type="EMBL" id="MBP2620866.1"/>
    </source>
</evidence>
<feature type="domain" description="ABC-2 type transporter transmembrane" evidence="6">
    <location>
        <begin position="2"/>
        <end position="220"/>
    </location>
</feature>
<name>A0ABS5AWB8_9STRE</name>
<feature type="transmembrane region" description="Helical" evidence="5">
    <location>
        <begin position="259"/>
        <end position="280"/>
    </location>
</feature>
<keyword evidence="8" id="KW-1185">Reference proteome</keyword>
<evidence type="ECO:0000256" key="3">
    <source>
        <dbReference type="ARBA" id="ARBA00022989"/>
    </source>
</evidence>
<keyword evidence="4 5" id="KW-0472">Membrane</keyword>
<reference evidence="7 8" key="1">
    <citation type="submission" date="2018-05" db="EMBL/GenBank/DDBJ databases">
        <title>Draft genome sequence of Streptococcus panodentis CCUG 70867T.</title>
        <authorList>
            <person name="Salva-Serra F."/>
            <person name="Mendez V."/>
            <person name="Jaen-Luchoro D."/>
            <person name="Gonzales-Siles L."/>
            <person name="Karlsson R."/>
            <person name="Engstrom-Jakobsson H."/>
            <person name="Busquets A."/>
            <person name="Gomila M."/>
            <person name="Pineiro-Iglesias B."/>
            <person name="Bennasar-Figueras A."/>
            <person name="Seeger M."/>
            <person name="Moore E."/>
        </authorList>
    </citation>
    <scope>NUCLEOTIDE SEQUENCE [LARGE SCALE GENOMIC DNA]</scope>
    <source>
        <strain evidence="7 8">CCUG 70867</strain>
    </source>
</reference>
<keyword evidence="2 5" id="KW-0812">Transmembrane</keyword>